<dbReference type="InterPro" id="IPR013324">
    <property type="entry name" value="RNA_pol_sigma_r3/r4-like"/>
</dbReference>
<comment type="similarity">
    <text evidence="1">Belongs to the sigma-70 factor family. ECF subfamily.</text>
</comment>
<evidence type="ECO:0000256" key="5">
    <source>
        <dbReference type="SAM" id="MobiDB-lite"/>
    </source>
</evidence>
<dbReference type="SUPFAM" id="SSF88659">
    <property type="entry name" value="Sigma3 and sigma4 domains of RNA polymerase sigma factors"/>
    <property type="match status" value="1"/>
</dbReference>
<keyword evidence="4" id="KW-0804">Transcription</keyword>
<evidence type="ECO:0000313" key="8">
    <source>
        <dbReference type="Proteomes" id="UP000666915"/>
    </source>
</evidence>
<evidence type="ECO:0000256" key="3">
    <source>
        <dbReference type="ARBA" id="ARBA00023082"/>
    </source>
</evidence>
<dbReference type="SUPFAM" id="SSF88946">
    <property type="entry name" value="Sigma2 domain of RNA polymerase sigma factors"/>
    <property type="match status" value="1"/>
</dbReference>
<reference evidence="7 8" key="1">
    <citation type="submission" date="2021-03" db="EMBL/GenBank/DDBJ databases">
        <authorList>
            <person name="Kanchanasin P."/>
            <person name="Saeng-In P."/>
            <person name="Phongsopitanun W."/>
            <person name="Yuki M."/>
            <person name="Kudo T."/>
            <person name="Ohkuma M."/>
            <person name="Tanasupawat S."/>
        </authorList>
    </citation>
    <scope>NUCLEOTIDE SEQUENCE [LARGE SCALE GENOMIC DNA]</scope>
    <source>
        <strain evidence="7 8">L46</strain>
    </source>
</reference>
<dbReference type="Proteomes" id="UP000666915">
    <property type="component" value="Unassembled WGS sequence"/>
</dbReference>
<accession>A0ABS3QQK2</accession>
<keyword evidence="3" id="KW-0731">Sigma factor</keyword>
<evidence type="ECO:0000256" key="4">
    <source>
        <dbReference type="ARBA" id="ARBA00023163"/>
    </source>
</evidence>
<dbReference type="InterPro" id="IPR000792">
    <property type="entry name" value="Tscrpt_reg_LuxR_C"/>
</dbReference>
<gene>
    <name evidence="7" type="ORF">J4557_01915</name>
</gene>
<feature type="region of interest" description="Disordered" evidence="5">
    <location>
        <begin position="1"/>
        <end position="51"/>
    </location>
</feature>
<feature type="domain" description="HTH luxR-type" evidence="6">
    <location>
        <begin position="193"/>
        <end position="220"/>
    </location>
</feature>
<dbReference type="PROSITE" id="PS00622">
    <property type="entry name" value="HTH_LUXR_1"/>
    <property type="match status" value="1"/>
</dbReference>
<keyword evidence="2" id="KW-0805">Transcription regulation</keyword>
<dbReference type="Gene3D" id="1.10.1740.10">
    <property type="match status" value="1"/>
</dbReference>
<dbReference type="Pfam" id="PF08281">
    <property type="entry name" value="Sigma70_r4_2"/>
    <property type="match status" value="1"/>
</dbReference>
<protein>
    <submittedName>
        <fullName evidence="7">RNA polymerase sigma factor</fullName>
    </submittedName>
</protein>
<keyword evidence="8" id="KW-1185">Reference proteome</keyword>
<dbReference type="NCBIfam" id="TIGR02937">
    <property type="entry name" value="sigma70-ECF"/>
    <property type="match status" value="1"/>
</dbReference>
<dbReference type="InterPro" id="IPR013249">
    <property type="entry name" value="RNA_pol_sigma70_r4_t2"/>
</dbReference>
<dbReference type="InterPro" id="IPR014284">
    <property type="entry name" value="RNA_pol_sigma-70_dom"/>
</dbReference>
<dbReference type="EMBL" id="JAGEOK010000001">
    <property type="protein sequence ID" value="MBO2436264.1"/>
    <property type="molecule type" value="Genomic_DNA"/>
</dbReference>
<evidence type="ECO:0000256" key="1">
    <source>
        <dbReference type="ARBA" id="ARBA00010641"/>
    </source>
</evidence>
<dbReference type="Pfam" id="PF04542">
    <property type="entry name" value="Sigma70_r2"/>
    <property type="match status" value="1"/>
</dbReference>
<evidence type="ECO:0000313" key="7">
    <source>
        <dbReference type="EMBL" id="MBO2436264.1"/>
    </source>
</evidence>
<dbReference type="InterPro" id="IPR039425">
    <property type="entry name" value="RNA_pol_sigma-70-like"/>
</dbReference>
<evidence type="ECO:0000256" key="2">
    <source>
        <dbReference type="ARBA" id="ARBA00023015"/>
    </source>
</evidence>
<dbReference type="Gene3D" id="1.10.10.10">
    <property type="entry name" value="Winged helix-like DNA-binding domain superfamily/Winged helix DNA-binding domain"/>
    <property type="match status" value="1"/>
</dbReference>
<dbReference type="InterPro" id="IPR007627">
    <property type="entry name" value="RNA_pol_sigma70_r2"/>
</dbReference>
<comment type="caution">
    <text evidence="7">The sequence shown here is derived from an EMBL/GenBank/DDBJ whole genome shotgun (WGS) entry which is preliminary data.</text>
</comment>
<organism evidence="7 8">
    <name type="scientific">Actinomadura nitritigenes</name>
    <dbReference type="NCBI Taxonomy" id="134602"/>
    <lineage>
        <taxon>Bacteria</taxon>
        <taxon>Bacillati</taxon>
        <taxon>Actinomycetota</taxon>
        <taxon>Actinomycetes</taxon>
        <taxon>Streptosporangiales</taxon>
        <taxon>Thermomonosporaceae</taxon>
        <taxon>Actinomadura</taxon>
    </lineage>
</organism>
<name>A0ABS3QQK2_9ACTN</name>
<dbReference type="PANTHER" id="PTHR43133:SF25">
    <property type="entry name" value="RNA POLYMERASE SIGMA FACTOR RFAY-RELATED"/>
    <property type="match status" value="1"/>
</dbReference>
<evidence type="ECO:0000259" key="6">
    <source>
        <dbReference type="PROSITE" id="PS00622"/>
    </source>
</evidence>
<dbReference type="InterPro" id="IPR013325">
    <property type="entry name" value="RNA_pol_sigma_r2"/>
</dbReference>
<dbReference type="CDD" id="cd06171">
    <property type="entry name" value="Sigma70_r4"/>
    <property type="match status" value="1"/>
</dbReference>
<dbReference type="SMART" id="SM00421">
    <property type="entry name" value="HTH_LUXR"/>
    <property type="match status" value="1"/>
</dbReference>
<sequence length="238" mass="25495">MPTTSRSSPVRPLPAPPGEPAGTPAGEHARAVPDAAGEPSRDAAGEPSGEPTDAALIAASRSDPERFAALFRRHAPAIMRYTVRRLGQDPAEDIVAETFLVAFRRRAAYDAERPDARPWLYGIATNLIRRHRRAEVRALRALARGGTDPVTEPFTDAVEDRVHAGARSQALAGAIAALPAAQREVLLLVTWAGLTYDEVAEALGVPSGTVRSRMNRIRRKLRGALGDAADPHREANDG</sequence>
<dbReference type="RefSeq" id="WP_208264530.1">
    <property type="nucleotide sequence ID" value="NZ_BAAAGM010000057.1"/>
</dbReference>
<dbReference type="PANTHER" id="PTHR43133">
    <property type="entry name" value="RNA POLYMERASE ECF-TYPE SIGMA FACTO"/>
    <property type="match status" value="1"/>
</dbReference>
<proteinExistence type="inferred from homology"/>
<dbReference type="InterPro" id="IPR036388">
    <property type="entry name" value="WH-like_DNA-bd_sf"/>
</dbReference>